<keyword evidence="3 9" id="KW-0808">Transferase</keyword>
<keyword evidence="7" id="KW-0289">Folate biosynthesis</keyword>
<dbReference type="InterPro" id="IPR000550">
    <property type="entry name" value="Hppk"/>
</dbReference>
<evidence type="ECO:0000256" key="6">
    <source>
        <dbReference type="ARBA" id="ARBA00022840"/>
    </source>
</evidence>
<comment type="pathway">
    <text evidence="1">Cofactor biosynthesis; tetrahydrofolate biosynthesis; 2-amino-4-hydroxy-6-hydroxymethyl-7,8-dihydropteridine diphosphate from 7,8-dihydroneopterin triphosphate: step 4/4.</text>
</comment>
<reference evidence="9 10" key="1">
    <citation type="submission" date="2024-04" db="EMBL/GenBank/DDBJ databases">
        <title>Luteolibacter sp. isolated from soil.</title>
        <authorList>
            <person name="An J."/>
        </authorList>
    </citation>
    <scope>NUCLEOTIDE SEQUENCE [LARGE SCALE GENOMIC DNA]</scope>
    <source>
        <strain evidence="9 10">Y139</strain>
    </source>
</reference>
<keyword evidence="4" id="KW-0547">Nucleotide-binding</keyword>
<dbReference type="SUPFAM" id="SSF55083">
    <property type="entry name" value="6-hydroxymethyl-7,8-dihydropterin pyrophosphokinase, HPPK"/>
    <property type="match status" value="1"/>
</dbReference>
<proteinExistence type="predicted"/>
<accession>A0ABU9B4C6</accession>
<dbReference type="EC" id="2.7.6.3" evidence="2"/>
<dbReference type="PANTHER" id="PTHR43071">
    <property type="entry name" value="2-AMINO-4-HYDROXY-6-HYDROXYMETHYLDIHYDROPTERIDINE PYROPHOSPHOKINASE"/>
    <property type="match status" value="1"/>
</dbReference>
<keyword evidence="5" id="KW-0418">Kinase</keyword>
<protein>
    <recommendedName>
        <fullName evidence="2">2-amino-4-hydroxy-6-hydroxymethyldihydropteridine diphosphokinase</fullName>
        <ecNumber evidence="2">2.7.6.3</ecNumber>
    </recommendedName>
</protein>
<gene>
    <name evidence="9" type="primary">folK</name>
    <name evidence="9" type="ORF">WKV53_24430</name>
</gene>
<organism evidence="9 10">
    <name type="scientific">Luteolibacter soli</name>
    <dbReference type="NCBI Taxonomy" id="3135280"/>
    <lineage>
        <taxon>Bacteria</taxon>
        <taxon>Pseudomonadati</taxon>
        <taxon>Verrucomicrobiota</taxon>
        <taxon>Verrucomicrobiia</taxon>
        <taxon>Verrucomicrobiales</taxon>
        <taxon>Verrucomicrobiaceae</taxon>
        <taxon>Luteolibacter</taxon>
    </lineage>
</organism>
<evidence type="ECO:0000256" key="3">
    <source>
        <dbReference type="ARBA" id="ARBA00022679"/>
    </source>
</evidence>
<evidence type="ECO:0000313" key="9">
    <source>
        <dbReference type="EMBL" id="MEK7953685.1"/>
    </source>
</evidence>
<keyword evidence="10" id="KW-1185">Reference proteome</keyword>
<dbReference type="Gene3D" id="3.30.70.560">
    <property type="entry name" value="7,8-Dihydro-6-hydroxymethylpterin-pyrophosphokinase HPPK"/>
    <property type="match status" value="1"/>
</dbReference>
<name>A0ABU9B4C6_9BACT</name>
<dbReference type="NCBIfam" id="TIGR01498">
    <property type="entry name" value="folK"/>
    <property type="match status" value="1"/>
</dbReference>
<dbReference type="CDD" id="cd00483">
    <property type="entry name" value="HPPK"/>
    <property type="match status" value="1"/>
</dbReference>
<keyword evidence="6" id="KW-0067">ATP-binding</keyword>
<evidence type="ECO:0000259" key="8">
    <source>
        <dbReference type="PROSITE" id="PS00794"/>
    </source>
</evidence>
<comment type="caution">
    <text evidence="9">The sequence shown here is derived from an EMBL/GenBank/DDBJ whole genome shotgun (WGS) entry which is preliminary data.</text>
</comment>
<evidence type="ECO:0000256" key="2">
    <source>
        <dbReference type="ARBA" id="ARBA00013253"/>
    </source>
</evidence>
<dbReference type="PROSITE" id="PS00794">
    <property type="entry name" value="HPPK"/>
    <property type="match status" value="1"/>
</dbReference>
<dbReference type="EMBL" id="JBBUKT010000013">
    <property type="protein sequence ID" value="MEK7953685.1"/>
    <property type="molecule type" value="Genomic_DNA"/>
</dbReference>
<evidence type="ECO:0000256" key="4">
    <source>
        <dbReference type="ARBA" id="ARBA00022741"/>
    </source>
</evidence>
<dbReference type="Pfam" id="PF01288">
    <property type="entry name" value="HPPK"/>
    <property type="match status" value="1"/>
</dbReference>
<dbReference type="Proteomes" id="UP001371305">
    <property type="component" value="Unassembled WGS sequence"/>
</dbReference>
<evidence type="ECO:0000256" key="7">
    <source>
        <dbReference type="ARBA" id="ARBA00022909"/>
    </source>
</evidence>
<evidence type="ECO:0000256" key="1">
    <source>
        <dbReference type="ARBA" id="ARBA00005051"/>
    </source>
</evidence>
<dbReference type="PANTHER" id="PTHR43071:SF2">
    <property type="entry name" value="2-AMINO-4-HYDROXY-6-HYDROXYMETHYLDIHYDROPTERIDINE PYROPHOSPHOKINASE"/>
    <property type="match status" value="1"/>
</dbReference>
<evidence type="ECO:0000313" key="10">
    <source>
        <dbReference type="Proteomes" id="UP001371305"/>
    </source>
</evidence>
<feature type="domain" description="7,8-dihydro-6-hydroxymethylpterin-pyrophosphokinase" evidence="8">
    <location>
        <begin position="100"/>
        <end position="111"/>
    </location>
</feature>
<dbReference type="GO" id="GO:0003848">
    <property type="term" value="F:2-amino-4-hydroxy-6-hydroxymethyldihydropteridine diphosphokinase activity"/>
    <property type="evidence" value="ECO:0007669"/>
    <property type="project" value="UniProtKB-EC"/>
</dbReference>
<sequence length="177" mass="19558">MSADSPSSRRPARVGVALGSNLGNRLKHLQEARDLLKKLSVDGKFHQAPVYQTEPVACPPDSPDFYNTVVVFDYAGTAHDLLDATQAIEFRLGRVAVPERNAPRVIDVDILFFGDEQIDGEILDLPHPRLTSRRFVLQPLADLQPGLVLPGDQVSIAEHLRHLDSEEPPLVTVQAVW</sequence>
<dbReference type="RefSeq" id="WP_341407452.1">
    <property type="nucleotide sequence ID" value="NZ_JBBUKT010000013.1"/>
</dbReference>
<dbReference type="InterPro" id="IPR035907">
    <property type="entry name" value="Hppk_sf"/>
</dbReference>
<evidence type="ECO:0000256" key="5">
    <source>
        <dbReference type="ARBA" id="ARBA00022777"/>
    </source>
</evidence>